<accession>A0A8H5X4W1</accession>
<feature type="region of interest" description="Disordered" evidence="1">
    <location>
        <begin position="1"/>
        <end position="45"/>
    </location>
</feature>
<dbReference type="EMBL" id="JAAOAK010000237">
    <property type="protein sequence ID" value="KAF5681483.1"/>
    <property type="molecule type" value="Genomic_DNA"/>
</dbReference>
<gene>
    <name evidence="2" type="ORF">FDENT_8105</name>
</gene>
<evidence type="ECO:0000313" key="3">
    <source>
        <dbReference type="Proteomes" id="UP000562682"/>
    </source>
</evidence>
<dbReference type="AlphaFoldDB" id="A0A8H5X4W1"/>
<keyword evidence="3" id="KW-1185">Reference proteome</keyword>
<comment type="caution">
    <text evidence="2">The sequence shown here is derived from an EMBL/GenBank/DDBJ whole genome shotgun (WGS) entry which is preliminary data.</text>
</comment>
<organism evidence="2 3">
    <name type="scientific">Fusarium denticulatum</name>
    <dbReference type="NCBI Taxonomy" id="48507"/>
    <lineage>
        <taxon>Eukaryota</taxon>
        <taxon>Fungi</taxon>
        <taxon>Dikarya</taxon>
        <taxon>Ascomycota</taxon>
        <taxon>Pezizomycotina</taxon>
        <taxon>Sordariomycetes</taxon>
        <taxon>Hypocreomycetidae</taxon>
        <taxon>Hypocreales</taxon>
        <taxon>Nectriaceae</taxon>
        <taxon>Fusarium</taxon>
        <taxon>Fusarium fujikuroi species complex</taxon>
    </lineage>
</organism>
<reference evidence="2 3" key="1">
    <citation type="submission" date="2020-05" db="EMBL/GenBank/DDBJ databases">
        <title>Identification and distribution of gene clusters putatively required for synthesis of sphingolipid metabolism inhibitors in phylogenetically diverse species of the filamentous fungus Fusarium.</title>
        <authorList>
            <person name="Kim H.-S."/>
            <person name="Busman M."/>
            <person name="Brown D.W."/>
            <person name="Divon H."/>
            <person name="Uhlig S."/>
            <person name="Proctor R.H."/>
        </authorList>
    </citation>
    <scope>NUCLEOTIDE SEQUENCE [LARGE SCALE GENOMIC DNA]</scope>
    <source>
        <strain evidence="2 3">NRRL 25311</strain>
    </source>
</reference>
<protein>
    <submittedName>
        <fullName evidence="2">Uncharacterized protein</fullName>
    </submittedName>
</protein>
<evidence type="ECO:0000256" key="1">
    <source>
        <dbReference type="SAM" id="MobiDB-lite"/>
    </source>
</evidence>
<sequence length="140" mass="16639">MVFGMFNRSHSRSRSPNRDRGEDCRESRNRSNSLERKNMPRGRETYEHHINPTLIYGLDRLRDGLNLVYGRNTFAVFGDIMQLTVRVRLPMPENLVARLQDEGFLRREPVERLPPAVKDQIKANGWYQMRPYDQEEPYDE</sequence>
<dbReference type="Proteomes" id="UP000562682">
    <property type="component" value="Unassembled WGS sequence"/>
</dbReference>
<name>A0A8H5X4W1_9HYPO</name>
<proteinExistence type="predicted"/>
<evidence type="ECO:0000313" key="2">
    <source>
        <dbReference type="EMBL" id="KAF5681483.1"/>
    </source>
</evidence>
<feature type="compositionally biased region" description="Basic and acidic residues" evidence="1">
    <location>
        <begin position="16"/>
        <end position="45"/>
    </location>
</feature>